<organism evidence="2 3">
    <name type="scientific">Plectus sambesii</name>
    <dbReference type="NCBI Taxonomy" id="2011161"/>
    <lineage>
        <taxon>Eukaryota</taxon>
        <taxon>Metazoa</taxon>
        <taxon>Ecdysozoa</taxon>
        <taxon>Nematoda</taxon>
        <taxon>Chromadorea</taxon>
        <taxon>Plectida</taxon>
        <taxon>Plectina</taxon>
        <taxon>Plectoidea</taxon>
        <taxon>Plectidae</taxon>
        <taxon>Plectus</taxon>
    </lineage>
</organism>
<evidence type="ECO:0000256" key="1">
    <source>
        <dbReference type="SAM" id="SignalP"/>
    </source>
</evidence>
<dbReference type="AlphaFoldDB" id="A0A914V3J6"/>
<accession>A0A914V3J6</accession>
<keyword evidence="2" id="KW-1185">Reference proteome</keyword>
<name>A0A914V3J6_9BILA</name>
<keyword evidence="1" id="KW-0732">Signal</keyword>
<sequence length="88" mass="9721">MAMKQSTVVAASLMIVVLTFVVTTEAQVDESNGILNRMLDTSNPIQMAMNKRSSLGKKYDRNCFFSPVQCMLGFKNKGGADMLLNGRR</sequence>
<reference evidence="3" key="1">
    <citation type="submission" date="2022-11" db="UniProtKB">
        <authorList>
            <consortium name="WormBaseParasite"/>
        </authorList>
    </citation>
    <scope>IDENTIFICATION</scope>
</reference>
<feature type="signal peptide" evidence="1">
    <location>
        <begin position="1"/>
        <end position="26"/>
    </location>
</feature>
<feature type="chain" id="PRO_5037757232" evidence="1">
    <location>
        <begin position="27"/>
        <end position="88"/>
    </location>
</feature>
<dbReference type="WBParaSite" id="PSAMB.scaffold149size72264.g2648.t1">
    <property type="protein sequence ID" value="PSAMB.scaffold149size72264.g2648.t1"/>
    <property type="gene ID" value="PSAMB.scaffold149size72264.g2648"/>
</dbReference>
<protein>
    <submittedName>
        <fullName evidence="3">Uncharacterized protein</fullName>
    </submittedName>
</protein>
<dbReference type="Proteomes" id="UP000887566">
    <property type="component" value="Unplaced"/>
</dbReference>
<proteinExistence type="predicted"/>
<evidence type="ECO:0000313" key="2">
    <source>
        <dbReference type="Proteomes" id="UP000887566"/>
    </source>
</evidence>
<evidence type="ECO:0000313" key="3">
    <source>
        <dbReference type="WBParaSite" id="PSAMB.scaffold149size72264.g2648.t1"/>
    </source>
</evidence>